<dbReference type="CDD" id="cd18580">
    <property type="entry name" value="ABC_6TM_ABCC_D2"/>
    <property type="match status" value="1"/>
</dbReference>
<dbReference type="InterPro" id="IPR003593">
    <property type="entry name" value="AAA+_ATPase"/>
</dbReference>
<dbReference type="SUPFAM" id="SSF90123">
    <property type="entry name" value="ABC transporter transmembrane region"/>
    <property type="match status" value="2"/>
</dbReference>
<dbReference type="GO" id="GO:0140359">
    <property type="term" value="F:ABC-type transporter activity"/>
    <property type="evidence" value="ECO:0007669"/>
    <property type="project" value="InterPro"/>
</dbReference>
<evidence type="ECO:0008006" key="14">
    <source>
        <dbReference type="Google" id="ProtNLM"/>
    </source>
</evidence>
<evidence type="ECO:0000256" key="7">
    <source>
        <dbReference type="ARBA" id="ARBA00022989"/>
    </source>
</evidence>
<keyword evidence="3 9" id="KW-0812">Transmembrane</keyword>
<evidence type="ECO:0000256" key="3">
    <source>
        <dbReference type="ARBA" id="ARBA00022692"/>
    </source>
</evidence>
<dbReference type="EMBL" id="VJMJ01000040">
    <property type="protein sequence ID" value="KAF0741200.1"/>
    <property type="molecule type" value="Genomic_DNA"/>
</dbReference>
<gene>
    <name evidence="12" type="ORF">Ae201684_003560</name>
</gene>
<feature type="transmembrane region" description="Helical" evidence="9">
    <location>
        <begin position="824"/>
        <end position="843"/>
    </location>
</feature>
<dbReference type="CDD" id="cd03244">
    <property type="entry name" value="ABCC_MRP_domain2"/>
    <property type="match status" value="1"/>
</dbReference>
<feature type="transmembrane region" description="Helical" evidence="9">
    <location>
        <begin position="940"/>
        <end position="960"/>
    </location>
</feature>
<feature type="domain" description="ABC transmembrane type-1" evidence="11">
    <location>
        <begin position="92"/>
        <end position="358"/>
    </location>
</feature>
<dbReference type="CDD" id="cd03250">
    <property type="entry name" value="ABCC_MRP_domain1"/>
    <property type="match status" value="1"/>
</dbReference>
<dbReference type="SUPFAM" id="SSF52540">
    <property type="entry name" value="P-loop containing nucleoside triphosphate hydrolases"/>
    <property type="match status" value="2"/>
</dbReference>
<feature type="domain" description="ABC transporter" evidence="10">
    <location>
        <begin position="399"/>
        <end position="624"/>
    </location>
</feature>
<keyword evidence="2" id="KW-0813">Transport</keyword>
<evidence type="ECO:0000256" key="4">
    <source>
        <dbReference type="ARBA" id="ARBA00022737"/>
    </source>
</evidence>
<dbReference type="InterPro" id="IPR036640">
    <property type="entry name" value="ABC1_TM_sf"/>
</dbReference>
<feature type="domain" description="ABC transporter" evidence="10">
    <location>
        <begin position="1028"/>
        <end position="1249"/>
    </location>
</feature>
<dbReference type="InterPro" id="IPR011527">
    <property type="entry name" value="ABC1_TM_dom"/>
</dbReference>
<proteinExistence type="predicted"/>
<reference evidence="12 13" key="1">
    <citation type="submission" date="2019-07" db="EMBL/GenBank/DDBJ databases">
        <title>Genomics analysis of Aphanomyces spp. identifies a new class of oomycete effector associated with host adaptation.</title>
        <authorList>
            <person name="Gaulin E."/>
        </authorList>
    </citation>
    <scope>NUCLEOTIDE SEQUENCE [LARGE SCALE GENOMIC DNA]</scope>
    <source>
        <strain evidence="12 13">ATCC 201684</strain>
    </source>
</reference>
<evidence type="ECO:0000256" key="2">
    <source>
        <dbReference type="ARBA" id="ARBA00022448"/>
    </source>
</evidence>
<comment type="subcellular location">
    <subcellularLocation>
        <location evidence="1">Vacuole membrane</location>
        <topology evidence="1">Multi-pass membrane protein</topology>
    </subcellularLocation>
</comment>
<evidence type="ECO:0000256" key="8">
    <source>
        <dbReference type="ARBA" id="ARBA00023136"/>
    </source>
</evidence>
<keyword evidence="13" id="KW-1185">Reference proteome</keyword>
<dbReference type="FunFam" id="3.40.50.300:FF:000997">
    <property type="entry name" value="Multidrug resistance-associated protein 1"/>
    <property type="match status" value="1"/>
</dbReference>
<evidence type="ECO:0000313" key="13">
    <source>
        <dbReference type="Proteomes" id="UP000481153"/>
    </source>
</evidence>
<dbReference type="GO" id="GO:0005774">
    <property type="term" value="C:vacuolar membrane"/>
    <property type="evidence" value="ECO:0007669"/>
    <property type="project" value="UniProtKB-SubCell"/>
</dbReference>
<evidence type="ECO:0000259" key="11">
    <source>
        <dbReference type="PROSITE" id="PS50929"/>
    </source>
</evidence>
<feature type="transmembrane region" description="Helical" evidence="9">
    <location>
        <begin position="849"/>
        <end position="869"/>
    </location>
</feature>
<dbReference type="PROSITE" id="PS50893">
    <property type="entry name" value="ABC_TRANSPORTER_2"/>
    <property type="match status" value="2"/>
</dbReference>
<feature type="transmembrane region" description="Helical" evidence="9">
    <location>
        <begin position="219"/>
        <end position="239"/>
    </location>
</feature>
<feature type="transmembrane region" description="Helical" evidence="9">
    <location>
        <begin position="698"/>
        <end position="721"/>
    </location>
</feature>
<evidence type="ECO:0000256" key="5">
    <source>
        <dbReference type="ARBA" id="ARBA00022741"/>
    </source>
</evidence>
<dbReference type="InterPro" id="IPR027417">
    <property type="entry name" value="P-loop_NTPase"/>
</dbReference>
<dbReference type="VEuPathDB" id="FungiDB:AeMF1_007363"/>
<dbReference type="InterPro" id="IPR044726">
    <property type="entry name" value="ABCC_6TM_D2"/>
</dbReference>
<dbReference type="FunFam" id="1.20.1560.10:FF:000063">
    <property type="entry name" value="Multidrug resistance protein ABC transporter"/>
    <property type="match status" value="1"/>
</dbReference>
<feature type="transmembrane region" description="Helical" evidence="9">
    <location>
        <begin position="751"/>
        <end position="777"/>
    </location>
</feature>
<dbReference type="InterPro" id="IPR017871">
    <property type="entry name" value="ABC_transporter-like_CS"/>
</dbReference>
<dbReference type="FunFam" id="1.20.1560.10:FF:000003">
    <property type="entry name" value="ABC transporter C family member 10"/>
    <property type="match status" value="1"/>
</dbReference>
<evidence type="ECO:0000313" key="12">
    <source>
        <dbReference type="EMBL" id="KAF0741200.1"/>
    </source>
</evidence>
<dbReference type="PROSITE" id="PS00211">
    <property type="entry name" value="ABC_TRANSPORTER_1"/>
    <property type="match status" value="1"/>
</dbReference>
<keyword evidence="4" id="KW-0677">Repeat</keyword>
<evidence type="ECO:0000259" key="10">
    <source>
        <dbReference type="PROSITE" id="PS50893"/>
    </source>
</evidence>
<evidence type="ECO:0000256" key="1">
    <source>
        <dbReference type="ARBA" id="ARBA00004128"/>
    </source>
</evidence>
<dbReference type="SMART" id="SM00382">
    <property type="entry name" value="AAA"/>
    <property type="match status" value="2"/>
</dbReference>
<keyword evidence="8 9" id="KW-0472">Membrane</keyword>
<name>A0A6G0XLW0_9STRA</name>
<feature type="transmembrane region" description="Helical" evidence="9">
    <location>
        <begin position="195"/>
        <end position="213"/>
    </location>
</feature>
<keyword evidence="6" id="KW-0067">ATP-binding</keyword>
<dbReference type="Pfam" id="PF00005">
    <property type="entry name" value="ABC_tran"/>
    <property type="match status" value="2"/>
</dbReference>
<dbReference type="PANTHER" id="PTHR24223">
    <property type="entry name" value="ATP-BINDING CASSETTE SUB-FAMILY C"/>
    <property type="match status" value="1"/>
</dbReference>
<organism evidence="12 13">
    <name type="scientific">Aphanomyces euteiches</name>
    <dbReference type="NCBI Taxonomy" id="100861"/>
    <lineage>
        <taxon>Eukaryota</taxon>
        <taxon>Sar</taxon>
        <taxon>Stramenopiles</taxon>
        <taxon>Oomycota</taxon>
        <taxon>Saprolegniomycetes</taxon>
        <taxon>Saprolegniales</taxon>
        <taxon>Verrucalvaceae</taxon>
        <taxon>Aphanomyces</taxon>
    </lineage>
</organism>
<dbReference type="Proteomes" id="UP000481153">
    <property type="component" value="Unassembled WGS sequence"/>
</dbReference>
<dbReference type="VEuPathDB" id="FungiDB:AeMF1_009037"/>
<dbReference type="AlphaFoldDB" id="A0A6G0XLW0"/>
<evidence type="ECO:0000256" key="6">
    <source>
        <dbReference type="ARBA" id="ARBA00022840"/>
    </source>
</evidence>
<dbReference type="Pfam" id="PF00664">
    <property type="entry name" value="ABC_membrane"/>
    <property type="match status" value="2"/>
</dbReference>
<dbReference type="PANTHER" id="PTHR24223:SF443">
    <property type="entry name" value="MULTIDRUG-RESISTANCE LIKE PROTEIN 1, ISOFORM I"/>
    <property type="match status" value="1"/>
</dbReference>
<dbReference type="InterPro" id="IPR050173">
    <property type="entry name" value="ABC_transporter_C-like"/>
</dbReference>
<dbReference type="InterPro" id="IPR003439">
    <property type="entry name" value="ABC_transporter-like_ATP-bd"/>
</dbReference>
<dbReference type="CDD" id="cd18579">
    <property type="entry name" value="ABC_6TM_ABCC_D1"/>
    <property type="match status" value="1"/>
</dbReference>
<comment type="caution">
    <text evidence="12">The sequence shown here is derived from an EMBL/GenBank/DDBJ whole genome shotgun (WGS) entry which is preliminary data.</text>
</comment>
<keyword evidence="5" id="KW-0547">Nucleotide-binding</keyword>
<dbReference type="GO" id="GO:0016887">
    <property type="term" value="F:ATP hydrolysis activity"/>
    <property type="evidence" value="ECO:0007669"/>
    <property type="project" value="InterPro"/>
</dbReference>
<dbReference type="Gene3D" id="1.20.1560.10">
    <property type="entry name" value="ABC transporter type 1, transmembrane domain"/>
    <property type="match status" value="2"/>
</dbReference>
<keyword evidence="7 9" id="KW-1133">Transmembrane helix</keyword>
<dbReference type="Gene3D" id="3.40.50.300">
    <property type="entry name" value="P-loop containing nucleotide triphosphate hydrolases"/>
    <property type="match status" value="2"/>
</dbReference>
<dbReference type="PROSITE" id="PS50929">
    <property type="entry name" value="ABC_TM1F"/>
    <property type="match status" value="2"/>
</dbReference>
<dbReference type="InterPro" id="IPR044746">
    <property type="entry name" value="ABCC_6TM_D1"/>
</dbReference>
<dbReference type="FunFam" id="3.40.50.300:FF:000163">
    <property type="entry name" value="Multidrug resistance-associated protein member 4"/>
    <property type="match status" value="1"/>
</dbReference>
<protein>
    <recommendedName>
        <fullName evidence="14">Multidrug resistance-associated protein 1</fullName>
    </recommendedName>
</protein>
<accession>A0A6G0XLW0</accession>
<sequence length="1259" mass="140166">MGLATNGVNGGYNTFSPVNGIADKSPRQRASWISRVFLLWVNPILQLEHQKRLALPDVWQFDDENNVCEIMRTTEPSLESFWTALDCICPVLWTPILNQVVTLVSDPTTDFQDISIWLGLLFVSRVLKALLFAHVYKETQVVAIRFTAAVKSLIFQKSMRLSMESRTKKSTGDICNLYTTDVGNILMAAYYINEIWILPTVICIALVMLYRVVGMAAFAGFSVIVFVLVVNQFIARIVANTFEKLMEIKDERMKNINELFGAIQIVKFNAWESKFLAKITAVRTKELQVVWTYLYVGALNIFALWGAPVWVSTATFAVFALAMKETLTASRVFTALALFRLMQEPLRSLPKIITGMIQAQVSLKRLLEFYELPERSTGNVTGREDLQVAARMESKQISVAIENGTFAWDAKESVTVFREINFEAKTGELVVVHGKVGSGKSSLCSVFLGDMEKRAGLVYVGGSLAYCPQQPWIQNMTIRDNICFGLPYDRKKYRKVIEACHLEVDLESFPAGDQTEIGQKGLNLSGGQKARISLARACYSDADIFLLDAPLAAVDAIVANEIFNKCILGLLRHKTRVLITHNPDIIASKFADSVLKLVEGQFSHVRNVDKQTLGPPPVSPLLGLTGRPRQRKKVANSKGDVTPEAKPAFAAISPSHIIQDGFAPLTSRSSSFVRHNSLDGKLVREEERHEGRVSARVFAAYFNAIGGVSVCFFLVFVQFVWQGLMQASDFYLAYWTSEPDAVQSSNVDTNLAYYSALALGSCVLVLVRTMTVSICGLRAARLLFDQMTHSLVRAPMSFFDVNPVGRILNRYSDDVSRLDFQLPFAYGSLLAVAFSVGCTLLTACVMTKYFGLIILPLLAIYVYLGLFYLQPARELQRLQKTTQSPILAHLSESNEGYSVIRAFDQVSRFCNQNAELIDTNNKTVYVGVVTAQWFAMRMQLMGGVIVVVIASSLTYMRFLLSPGVIGLAFNYGLAVDQGLKGLIQIWSWLETSMVSPERMQEYIDLPSEAAYELPNEPVEMGWPSNGRIHFEEVSFRYKEGDKLVLENLTFSIQAGEKVGVVGRTGAGKSSLSMILFRIQEVASGRVLVDGVNIGPWDSRLLFKGTFRNYLDPFSEYADEELWQVLKKVGLDDLVGSMDGKLEAILEENGENLSVGERQMLCMGRALLSESKVVVMDEATAAIDAETDAKLQKVIKTEFKDATVLTIAHRLDTVLDGDRIMVLDAGRIVQFDTPMRLIAKGQGHFFQLAKEGGYLDRVVE</sequence>
<evidence type="ECO:0000256" key="9">
    <source>
        <dbReference type="SAM" id="Phobius"/>
    </source>
</evidence>
<feature type="domain" description="ABC transmembrane type-1" evidence="11">
    <location>
        <begin position="712"/>
        <end position="987"/>
    </location>
</feature>
<dbReference type="GO" id="GO:0005524">
    <property type="term" value="F:ATP binding"/>
    <property type="evidence" value="ECO:0007669"/>
    <property type="project" value="UniProtKB-KW"/>
</dbReference>